<dbReference type="RefSeq" id="XP_049265870.1">
    <property type="nucleotide sequence ID" value="XM_049410562.1"/>
</dbReference>
<keyword evidence="5" id="KW-0186">Copper</keyword>
<gene>
    <name evidence="6" type="ORF">J8A68_000844</name>
</gene>
<dbReference type="PANTHER" id="PTHR12483:SF27">
    <property type="entry name" value="COPPER TRANSPORT PROTEIN CTR1"/>
    <property type="match status" value="1"/>
</dbReference>
<keyword evidence="3 5" id="KW-1133">Transmembrane helix</keyword>
<evidence type="ECO:0000256" key="3">
    <source>
        <dbReference type="ARBA" id="ARBA00022989"/>
    </source>
</evidence>
<accession>A0A8J5QQ69</accession>
<comment type="subcellular location">
    <subcellularLocation>
        <location evidence="1 5">Membrane</location>
        <topology evidence="1 5">Multi-pass membrane protein</topology>
    </subcellularLocation>
</comment>
<keyword evidence="5" id="KW-0187">Copper transport</keyword>
<comment type="caution">
    <text evidence="6">The sequence shown here is derived from an EMBL/GenBank/DDBJ whole genome shotgun (WGS) entry which is preliminary data.</text>
</comment>
<organism evidence="6 7">
    <name type="scientific">[Candida] subhashii</name>
    <dbReference type="NCBI Taxonomy" id="561895"/>
    <lineage>
        <taxon>Eukaryota</taxon>
        <taxon>Fungi</taxon>
        <taxon>Dikarya</taxon>
        <taxon>Ascomycota</taxon>
        <taxon>Saccharomycotina</taxon>
        <taxon>Pichiomycetes</taxon>
        <taxon>Debaryomycetaceae</taxon>
        <taxon>Spathaspora</taxon>
    </lineage>
</organism>
<dbReference type="InterPro" id="IPR007274">
    <property type="entry name" value="Cop_transporter"/>
</dbReference>
<keyword evidence="2 5" id="KW-0812">Transmembrane</keyword>
<dbReference type="Proteomes" id="UP000694255">
    <property type="component" value="Unassembled WGS sequence"/>
</dbReference>
<name>A0A8J5QQ69_9ASCO</name>
<sequence>MNMNSESVSSSMDHAMHMMSTTATSTMASMTSHVHDTASSTMTGMAGMASMAESATTAAADHGSMDMGGMHMYFTTNFKDYPVVFKGLAASNSGEAFGIFVLLFFVAIFARLLVFGRVYLEEVVWNTDSHSKIQGDGTGVVVAPALSSAQSCDGCGPKFSSEQESTHAVAQNKSISTVSSLFREFIKLILFVIPDIFSYGLMLAVMTYTLTYFFAVAVGSGVGNYLTNRLIENYRLSKPHGSCC</sequence>
<dbReference type="OrthoDB" id="73901at2759"/>
<evidence type="ECO:0000256" key="5">
    <source>
        <dbReference type="RuleBase" id="RU367022"/>
    </source>
</evidence>
<keyword evidence="4 5" id="KW-0472">Membrane</keyword>
<proteinExistence type="inferred from homology"/>
<keyword evidence="7" id="KW-1185">Reference proteome</keyword>
<dbReference type="GeneID" id="73467645"/>
<keyword evidence="5" id="KW-0406">Ion transport</keyword>
<evidence type="ECO:0000256" key="1">
    <source>
        <dbReference type="ARBA" id="ARBA00004141"/>
    </source>
</evidence>
<dbReference type="EMBL" id="JAGSYN010000048">
    <property type="protein sequence ID" value="KAG7665638.1"/>
    <property type="molecule type" value="Genomic_DNA"/>
</dbReference>
<dbReference type="PANTHER" id="PTHR12483">
    <property type="entry name" value="SOLUTE CARRIER FAMILY 31 COPPER TRANSPORTERS"/>
    <property type="match status" value="1"/>
</dbReference>
<dbReference type="AlphaFoldDB" id="A0A8J5QQ69"/>
<dbReference type="Pfam" id="PF04145">
    <property type="entry name" value="Ctr"/>
    <property type="match status" value="1"/>
</dbReference>
<evidence type="ECO:0000256" key="2">
    <source>
        <dbReference type="ARBA" id="ARBA00022692"/>
    </source>
</evidence>
<keyword evidence="5" id="KW-0813">Transport</keyword>
<comment type="similarity">
    <text evidence="5">Belongs to the copper transporter (Ctr) (TC 1.A.56) family. SLC31A subfamily.</text>
</comment>
<feature type="transmembrane region" description="Helical" evidence="5">
    <location>
        <begin position="96"/>
        <end position="114"/>
    </location>
</feature>
<reference evidence="6 7" key="1">
    <citation type="journal article" date="2021" name="DNA Res.">
        <title>Genome analysis of Candida subhashii reveals its hybrid nature and dual mitochondrial genome conformations.</title>
        <authorList>
            <person name="Mixao V."/>
            <person name="Hegedusova E."/>
            <person name="Saus E."/>
            <person name="Pryszcz L.P."/>
            <person name="Cillingova A."/>
            <person name="Nosek J."/>
            <person name="Gabaldon T."/>
        </authorList>
    </citation>
    <scope>NUCLEOTIDE SEQUENCE [LARGE SCALE GENOMIC DNA]</scope>
    <source>
        <strain evidence="6 7">CBS 10753</strain>
    </source>
</reference>
<evidence type="ECO:0000313" key="6">
    <source>
        <dbReference type="EMBL" id="KAG7665638.1"/>
    </source>
</evidence>
<dbReference type="GO" id="GO:0005886">
    <property type="term" value="C:plasma membrane"/>
    <property type="evidence" value="ECO:0007669"/>
    <property type="project" value="TreeGrafter"/>
</dbReference>
<evidence type="ECO:0000256" key="4">
    <source>
        <dbReference type="ARBA" id="ARBA00023136"/>
    </source>
</evidence>
<dbReference type="GO" id="GO:0005375">
    <property type="term" value="F:copper ion transmembrane transporter activity"/>
    <property type="evidence" value="ECO:0007669"/>
    <property type="project" value="UniProtKB-UniRule"/>
</dbReference>
<protein>
    <recommendedName>
        <fullName evidence="5">Copper transport protein</fullName>
    </recommendedName>
</protein>
<evidence type="ECO:0000313" key="7">
    <source>
        <dbReference type="Proteomes" id="UP000694255"/>
    </source>
</evidence>